<name>A0A4P9W9C9_9FUNG</name>
<dbReference type="AlphaFoldDB" id="A0A4P9W9C9"/>
<dbReference type="Pfam" id="PF01753">
    <property type="entry name" value="zf-MYND"/>
    <property type="match status" value="1"/>
</dbReference>
<gene>
    <name evidence="6" type="ORF">BDK51DRAFT_26908</name>
</gene>
<evidence type="ECO:0000256" key="4">
    <source>
        <dbReference type="PROSITE-ProRule" id="PRU00134"/>
    </source>
</evidence>
<feature type="domain" description="MYND-type" evidence="5">
    <location>
        <begin position="200"/>
        <end position="238"/>
    </location>
</feature>
<keyword evidence="3" id="KW-0862">Zinc</keyword>
<evidence type="ECO:0000313" key="6">
    <source>
        <dbReference type="EMBL" id="RKO87718.1"/>
    </source>
</evidence>
<evidence type="ECO:0000256" key="1">
    <source>
        <dbReference type="ARBA" id="ARBA00022723"/>
    </source>
</evidence>
<dbReference type="Proteomes" id="UP000269721">
    <property type="component" value="Unassembled WGS sequence"/>
</dbReference>
<dbReference type="SUPFAM" id="SSF144232">
    <property type="entry name" value="HIT/MYND zinc finger-like"/>
    <property type="match status" value="1"/>
</dbReference>
<reference evidence="7" key="1">
    <citation type="journal article" date="2018" name="Nat. Microbiol.">
        <title>Leveraging single-cell genomics to expand the fungal tree of life.</title>
        <authorList>
            <person name="Ahrendt S.R."/>
            <person name="Quandt C.A."/>
            <person name="Ciobanu D."/>
            <person name="Clum A."/>
            <person name="Salamov A."/>
            <person name="Andreopoulos B."/>
            <person name="Cheng J.F."/>
            <person name="Woyke T."/>
            <person name="Pelin A."/>
            <person name="Henrissat B."/>
            <person name="Reynolds N.K."/>
            <person name="Benny G.L."/>
            <person name="Smith M.E."/>
            <person name="James T.Y."/>
            <person name="Grigoriev I.V."/>
        </authorList>
    </citation>
    <scope>NUCLEOTIDE SEQUENCE [LARGE SCALE GENOMIC DNA]</scope>
</reference>
<keyword evidence="1" id="KW-0479">Metal-binding</keyword>
<dbReference type="Gene3D" id="6.10.140.2220">
    <property type="match status" value="1"/>
</dbReference>
<keyword evidence="2 4" id="KW-0863">Zinc-finger</keyword>
<evidence type="ECO:0000259" key="5">
    <source>
        <dbReference type="PROSITE" id="PS50865"/>
    </source>
</evidence>
<evidence type="ECO:0000256" key="3">
    <source>
        <dbReference type="ARBA" id="ARBA00022833"/>
    </source>
</evidence>
<evidence type="ECO:0000256" key="2">
    <source>
        <dbReference type="ARBA" id="ARBA00022771"/>
    </source>
</evidence>
<accession>A0A4P9W9C9</accession>
<keyword evidence="7" id="KW-1185">Reference proteome</keyword>
<protein>
    <recommendedName>
        <fullName evidence="5">MYND-type domain-containing protein</fullName>
    </recommendedName>
</protein>
<dbReference type="EMBL" id="KZ997203">
    <property type="protein sequence ID" value="RKO87718.1"/>
    <property type="molecule type" value="Genomic_DNA"/>
</dbReference>
<dbReference type="GO" id="GO:0008270">
    <property type="term" value="F:zinc ion binding"/>
    <property type="evidence" value="ECO:0007669"/>
    <property type="project" value="UniProtKB-KW"/>
</dbReference>
<dbReference type="PROSITE" id="PS50865">
    <property type="entry name" value="ZF_MYND_2"/>
    <property type="match status" value="1"/>
</dbReference>
<sequence length="308" mass="33936">MTRHPMRTSAWRKIDTAARAAECRDWRTCADAFWVAYEGATPAFESRSYCLHFFNKIFHNSNSLISPPSAGDVAFMRGIFENDAELVWHRVVCGRTIAFLCMCKGSRKTGDEIARRAIALAESATDAERSATADLDGDKLSIVGDLLDGNLSDLRALLSALAVPHCAVPFGPAAPGDAAYKQRLTDAILERAFSSHEFSCAKCYISSVPMKSCARCTCVKYCMQACQKGAWSQHRASCRPPGTFEAGDLVYVKRWSVEEGRVNRVLEARGPEPEDRWRVAWIGAEAENGDFIVDTDSMSLVVAGCERD</sequence>
<organism evidence="6 7">
    <name type="scientific">Blyttiomyces helicus</name>
    <dbReference type="NCBI Taxonomy" id="388810"/>
    <lineage>
        <taxon>Eukaryota</taxon>
        <taxon>Fungi</taxon>
        <taxon>Fungi incertae sedis</taxon>
        <taxon>Chytridiomycota</taxon>
        <taxon>Chytridiomycota incertae sedis</taxon>
        <taxon>Chytridiomycetes</taxon>
        <taxon>Chytridiomycetes incertae sedis</taxon>
        <taxon>Blyttiomyces</taxon>
    </lineage>
</organism>
<proteinExistence type="predicted"/>
<dbReference type="InterPro" id="IPR002893">
    <property type="entry name" value="Znf_MYND"/>
</dbReference>
<evidence type="ECO:0000313" key="7">
    <source>
        <dbReference type="Proteomes" id="UP000269721"/>
    </source>
</evidence>
<dbReference type="OrthoDB" id="2900813at2759"/>